<evidence type="ECO:0000313" key="3">
    <source>
        <dbReference type="Proteomes" id="UP000488956"/>
    </source>
</evidence>
<reference evidence="2 3" key="1">
    <citation type="submission" date="2018-09" db="EMBL/GenBank/DDBJ databases">
        <title>Genomic investigation of the strawberry pathogen Phytophthora fragariae indicates pathogenicity is determined by transcriptional variation in three key races.</title>
        <authorList>
            <person name="Adams T.M."/>
            <person name="Armitage A.D."/>
            <person name="Sobczyk M.K."/>
            <person name="Bates H.J."/>
            <person name="Dunwell J.M."/>
            <person name="Nellist C.F."/>
            <person name="Harrison R.J."/>
        </authorList>
    </citation>
    <scope>NUCLEOTIDE SEQUENCE [LARGE SCALE GENOMIC DNA]</scope>
    <source>
        <strain evidence="2 3">ONT-3</strain>
    </source>
</reference>
<name>A0A6G0KZH1_9STRA</name>
<feature type="transmembrane region" description="Helical" evidence="1">
    <location>
        <begin position="6"/>
        <end position="25"/>
    </location>
</feature>
<comment type="caution">
    <text evidence="2">The sequence shown here is derived from an EMBL/GenBank/DDBJ whole genome shotgun (WGS) entry which is preliminary data.</text>
</comment>
<dbReference type="EMBL" id="QXFX01000820">
    <property type="protein sequence ID" value="KAE9103388.1"/>
    <property type="molecule type" value="Genomic_DNA"/>
</dbReference>
<organism evidence="2 3">
    <name type="scientific">Phytophthora fragariae</name>
    <dbReference type="NCBI Taxonomy" id="53985"/>
    <lineage>
        <taxon>Eukaryota</taxon>
        <taxon>Sar</taxon>
        <taxon>Stramenopiles</taxon>
        <taxon>Oomycota</taxon>
        <taxon>Peronosporomycetes</taxon>
        <taxon>Peronosporales</taxon>
        <taxon>Peronosporaceae</taxon>
        <taxon>Phytophthora</taxon>
    </lineage>
</organism>
<proteinExistence type="predicted"/>
<keyword evidence="1" id="KW-1133">Transmembrane helix</keyword>
<evidence type="ECO:0000313" key="2">
    <source>
        <dbReference type="EMBL" id="KAE9103388.1"/>
    </source>
</evidence>
<gene>
    <name evidence="2" type="ORF">PF010_g13758</name>
</gene>
<evidence type="ECO:0000256" key="1">
    <source>
        <dbReference type="SAM" id="Phobius"/>
    </source>
</evidence>
<protein>
    <submittedName>
        <fullName evidence="2">Uncharacterized protein</fullName>
    </submittedName>
</protein>
<accession>A0A6G0KZH1</accession>
<dbReference type="AlphaFoldDB" id="A0A6G0KZH1"/>
<keyword evidence="1" id="KW-0812">Transmembrane</keyword>
<dbReference type="Proteomes" id="UP000488956">
    <property type="component" value="Unassembled WGS sequence"/>
</dbReference>
<keyword evidence="1" id="KW-0472">Membrane</keyword>
<sequence length="90" mass="10509">MQTLTNVLFYCLLQLASFLLLVFMLRRMLGFSPIQQIAFILKKQVDYVQMCLIFWLYYNVQSSLRHLGYDYSFQFIWLSNSGSTSGNGSS</sequence>